<dbReference type="SUPFAM" id="SSF140931">
    <property type="entry name" value="Fic-like"/>
    <property type="match status" value="1"/>
</dbReference>
<evidence type="ECO:0000256" key="3">
    <source>
        <dbReference type="PIRSR" id="PIRSR640198-3"/>
    </source>
</evidence>
<evidence type="ECO:0000256" key="2">
    <source>
        <dbReference type="PIRSR" id="PIRSR640198-2"/>
    </source>
</evidence>
<dbReference type="Gene3D" id="1.10.3290.10">
    <property type="entry name" value="Fido-like domain"/>
    <property type="match status" value="1"/>
</dbReference>
<dbReference type="PANTHER" id="PTHR13504:SF38">
    <property type="entry name" value="FIDO DOMAIN-CONTAINING PROTEIN"/>
    <property type="match status" value="1"/>
</dbReference>
<proteinExistence type="predicted"/>
<evidence type="ECO:0000259" key="4">
    <source>
        <dbReference type="PROSITE" id="PS51459"/>
    </source>
</evidence>
<dbReference type="PANTHER" id="PTHR13504">
    <property type="entry name" value="FIDO DOMAIN-CONTAINING PROTEIN DDB_G0283145"/>
    <property type="match status" value="1"/>
</dbReference>
<feature type="site" description="Important for autoinhibition of adenylyltransferase activity" evidence="3">
    <location>
        <position position="57"/>
    </location>
</feature>
<dbReference type="InterPro" id="IPR040198">
    <property type="entry name" value="Fido_containing"/>
</dbReference>
<dbReference type="InterPro" id="IPR003812">
    <property type="entry name" value="Fido"/>
</dbReference>
<protein>
    <recommendedName>
        <fullName evidence="4">Fido domain-containing protein</fullName>
    </recommendedName>
</protein>
<feature type="domain" description="Fido" evidence="4">
    <location>
        <begin position="102"/>
        <end position="249"/>
    </location>
</feature>
<dbReference type="PROSITE" id="PS51459">
    <property type="entry name" value="FIDO"/>
    <property type="match status" value="1"/>
</dbReference>
<dbReference type="Proteomes" id="UP000231246">
    <property type="component" value="Unassembled WGS sequence"/>
</dbReference>
<gene>
    <name evidence="5" type="ORF">COW99_05240</name>
</gene>
<feature type="binding site" evidence="2">
    <location>
        <begin position="228"/>
        <end position="229"/>
    </location>
    <ligand>
        <name>ATP</name>
        <dbReference type="ChEBI" id="CHEBI:30616"/>
    </ligand>
</feature>
<keyword evidence="2" id="KW-0547">Nucleotide-binding</keyword>
<evidence type="ECO:0000313" key="5">
    <source>
        <dbReference type="EMBL" id="PIP61169.1"/>
    </source>
</evidence>
<accession>A0A2H0BUG9</accession>
<dbReference type="Pfam" id="PF02661">
    <property type="entry name" value="Fic"/>
    <property type="match status" value="1"/>
</dbReference>
<dbReference type="InterPro" id="IPR036597">
    <property type="entry name" value="Fido-like_dom_sf"/>
</dbReference>
<feature type="binding site" evidence="2">
    <location>
        <begin position="190"/>
        <end position="197"/>
    </location>
    <ligand>
        <name>ATP</name>
        <dbReference type="ChEBI" id="CHEBI:30616"/>
    </ligand>
</feature>
<sequence length="342" mass="39742">MLMYRPVYTITNSMLREVGNIDAAKAIIDASPLLPSWEKRFQDDALVRSVHHGTHLEGNELNISEARRVIEGEKIVGRPRDVQEIINYRNVIDYIGQDRKELDETLLKTLHRLTAENILEETQIGVYRGSQVVVRNLHTGDVSYRPPPAVEVPYLTREFLNWLRDELKTHPIIKAGIVHYELVRIHPFVDGNGRVARAFTAALLYNEHYDTRRFFSLEEHYDRDALSYYKALQSVTERDLTPWLEYFCEGLAIEFMRIKQKVMKISRDLKFQHVIGGQVYLGNRQIKVIEYIQEHGFMQNSAFKAIFPDISDDTVLRELKDLSKKGIIKKKGRTKAARYVLA</sequence>
<feature type="active site" evidence="1">
    <location>
        <position position="186"/>
    </location>
</feature>
<dbReference type="AlphaFoldDB" id="A0A2H0BUG9"/>
<evidence type="ECO:0000256" key="1">
    <source>
        <dbReference type="PIRSR" id="PIRSR640198-1"/>
    </source>
</evidence>
<dbReference type="EMBL" id="PCTA01000033">
    <property type="protein sequence ID" value="PIP61169.1"/>
    <property type="molecule type" value="Genomic_DNA"/>
</dbReference>
<dbReference type="InterPro" id="IPR036388">
    <property type="entry name" value="WH-like_DNA-bd_sf"/>
</dbReference>
<dbReference type="GO" id="GO:0005524">
    <property type="term" value="F:ATP binding"/>
    <property type="evidence" value="ECO:0007669"/>
    <property type="project" value="UniProtKB-KW"/>
</dbReference>
<dbReference type="Gene3D" id="1.10.10.10">
    <property type="entry name" value="Winged helix-like DNA-binding domain superfamily/Winged helix DNA-binding domain"/>
    <property type="match status" value="1"/>
</dbReference>
<evidence type="ECO:0000313" key="6">
    <source>
        <dbReference type="Proteomes" id="UP000231246"/>
    </source>
</evidence>
<keyword evidence="2" id="KW-0067">ATP-binding</keyword>
<organism evidence="5 6">
    <name type="scientific">Candidatus Roizmanbacteria bacterium CG22_combo_CG10-13_8_21_14_all_38_20</name>
    <dbReference type="NCBI Taxonomy" id="1974862"/>
    <lineage>
        <taxon>Bacteria</taxon>
        <taxon>Candidatus Roizmaniibacteriota</taxon>
    </lineage>
</organism>
<reference evidence="5 6" key="1">
    <citation type="submission" date="2017-09" db="EMBL/GenBank/DDBJ databases">
        <title>Depth-based differentiation of microbial function through sediment-hosted aquifers and enrichment of novel symbionts in the deep terrestrial subsurface.</title>
        <authorList>
            <person name="Probst A.J."/>
            <person name="Ladd B."/>
            <person name="Jarett J.K."/>
            <person name="Geller-Mcgrath D.E."/>
            <person name="Sieber C.M."/>
            <person name="Emerson J.B."/>
            <person name="Anantharaman K."/>
            <person name="Thomas B.C."/>
            <person name="Malmstrom R."/>
            <person name="Stieglmeier M."/>
            <person name="Klingl A."/>
            <person name="Woyke T."/>
            <person name="Ryan C.M."/>
            <person name="Banfield J.F."/>
        </authorList>
    </citation>
    <scope>NUCLEOTIDE SEQUENCE [LARGE SCALE GENOMIC DNA]</scope>
    <source>
        <strain evidence="5">CG22_combo_CG10-13_8_21_14_all_38_20</strain>
    </source>
</reference>
<comment type="caution">
    <text evidence="5">The sequence shown here is derived from an EMBL/GenBank/DDBJ whole genome shotgun (WGS) entry which is preliminary data.</text>
</comment>
<name>A0A2H0BUG9_9BACT</name>